<evidence type="ECO:0000256" key="1">
    <source>
        <dbReference type="SAM" id="Phobius"/>
    </source>
</evidence>
<sequence length="106" mass="12205">MKHFCDEWIHEWCHTNGWTDLFIERHTNYWAFPPGAVMPEPIPSSTLRLIKVEKGLSKEERIWSIAAVMVSISAFLLSFMMKNPMPATLAFAFVAVTVGQMEIEDF</sequence>
<keyword evidence="1" id="KW-1133">Transmembrane helix</keyword>
<dbReference type="RefSeq" id="WP_330482108.1">
    <property type="nucleotide sequence ID" value="NZ_JAZBJZ010000006.1"/>
</dbReference>
<evidence type="ECO:0000313" key="2">
    <source>
        <dbReference type="EMBL" id="MEE3715685.1"/>
    </source>
</evidence>
<keyword evidence="3" id="KW-1185">Reference proteome</keyword>
<feature type="transmembrane region" description="Helical" evidence="1">
    <location>
        <begin position="62"/>
        <end position="81"/>
    </location>
</feature>
<protein>
    <submittedName>
        <fullName evidence="2">Uncharacterized protein</fullName>
    </submittedName>
</protein>
<dbReference type="AlphaFoldDB" id="A0AAW9PQH9"/>
<gene>
    <name evidence="2" type="ORF">V2H45_02875</name>
</gene>
<proteinExistence type="predicted"/>
<dbReference type="EMBL" id="JAZBJZ010000006">
    <property type="protein sequence ID" value="MEE3715685.1"/>
    <property type="molecule type" value="Genomic_DNA"/>
</dbReference>
<evidence type="ECO:0000313" key="3">
    <source>
        <dbReference type="Proteomes" id="UP001333818"/>
    </source>
</evidence>
<reference evidence="2" key="1">
    <citation type="submission" date="2024-01" db="EMBL/GenBank/DDBJ databases">
        <title>Bank of Algae and Cyanobacteria of the Azores (BACA) strain genomes.</title>
        <authorList>
            <person name="Luz R."/>
            <person name="Cordeiro R."/>
            <person name="Fonseca A."/>
            <person name="Goncalves V."/>
        </authorList>
    </citation>
    <scope>NUCLEOTIDE SEQUENCE</scope>
    <source>
        <strain evidence="2">BACA0141</strain>
    </source>
</reference>
<dbReference type="Proteomes" id="UP001333818">
    <property type="component" value="Unassembled WGS sequence"/>
</dbReference>
<keyword evidence="1" id="KW-0472">Membrane</keyword>
<accession>A0AAW9PQH9</accession>
<keyword evidence="1" id="KW-0812">Transmembrane</keyword>
<name>A0AAW9PQH9_9CYAN</name>
<organism evidence="2 3">
    <name type="scientific">Tumidithrix elongata BACA0141</name>
    <dbReference type="NCBI Taxonomy" id="2716417"/>
    <lineage>
        <taxon>Bacteria</taxon>
        <taxon>Bacillati</taxon>
        <taxon>Cyanobacteriota</taxon>
        <taxon>Cyanophyceae</taxon>
        <taxon>Pseudanabaenales</taxon>
        <taxon>Pseudanabaenaceae</taxon>
        <taxon>Tumidithrix</taxon>
        <taxon>Tumidithrix elongata</taxon>
    </lineage>
</organism>
<comment type="caution">
    <text evidence="2">The sequence shown here is derived from an EMBL/GenBank/DDBJ whole genome shotgun (WGS) entry which is preliminary data.</text>
</comment>